<dbReference type="SUPFAM" id="SSF51197">
    <property type="entry name" value="Clavaminate synthase-like"/>
    <property type="match status" value="1"/>
</dbReference>
<name>I3SV06_LOTJA</name>
<dbReference type="Pfam" id="PF14226">
    <property type="entry name" value="DIOX_N"/>
    <property type="match status" value="1"/>
</dbReference>
<keyword evidence="4 5" id="KW-0408">Iron</keyword>
<dbReference type="InterPro" id="IPR005123">
    <property type="entry name" value="Oxoglu/Fe-dep_dioxygenase_dom"/>
</dbReference>
<evidence type="ECO:0000256" key="3">
    <source>
        <dbReference type="ARBA" id="ARBA00022896"/>
    </source>
</evidence>
<dbReference type="InterPro" id="IPR050295">
    <property type="entry name" value="Plant_2OG-oxidoreductases"/>
</dbReference>
<feature type="domain" description="Fe2OG dioxygenase" evidence="6">
    <location>
        <begin position="196"/>
        <end position="296"/>
    </location>
</feature>
<evidence type="ECO:0000256" key="5">
    <source>
        <dbReference type="RuleBase" id="RU003682"/>
    </source>
</evidence>
<keyword evidence="2 5" id="KW-0479">Metal-binding</keyword>
<dbReference type="Gene3D" id="2.60.120.330">
    <property type="entry name" value="B-lactam Antibiotic, Isopenicillin N Synthase, Chain"/>
    <property type="match status" value="1"/>
</dbReference>
<dbReference type="GO" id="GO:0031418">
    <property type="term" value="F:L-ascorbic acid binding"/>
    <property type="evidence" value="ECO:0007669"/>
    <property type="project" value="UniProtKB-KW"/>
</dbReference>
<proteinExistence type="evidence at transcript level"/>
<sequence length="345" mass="39684">MEVKKIVPFRFANNTALCLSPEFILPEEKRPCLCDVSSMHSVPIIDLKGYDECEHGLVQKISEVSQQWGMFQVINHGVSPDLCRGVLAALLEFFQLPPEERSIFFTKDHSEPVKILNYYFNGSDQKKVAMWSETFTHPWHPTEDFKHYLPTNPPQYRDVFAAYAKEAGTLMNRLLSLMSQGLGLEEGSLVRRLGANPNFYSHANYYPPCPEPELTMGLNEHNDITALTILQLNGVPGLQVEYDGKWVPVDPVPDAFVIIVADQIQVLSNGRYKSPAHRAVTNRWLSRLSLAMFYAPNDEVVIGPMEELTDEELPPIYRNYRHKEYMEEFYRQQGKRRRVKEAFEL</sequence>
<evidence type="ECO:0000256" key="1">
    <source>
        <dbReference type="ARBA" id="ARBA00008056"/>
    </source>
</evidence>
<dbReference type="InterPro" id="IPR044861">
    <property type="entry name" value="IPNS-like_FE2OG_OXY"/>
</dbReference>
<keyword evidence="5" id="KW-0560">Oxidoreductase</keyword>
<evidence type="ECO:0000259" key="6">
    <source>
        <dbReference type="PROSITE" id="PS51471"/>
    </source>
</evidence>
<dbReference type="Pfam" id="PF03171">
    <property type="entry name" value="2OG-FeII_Oxy"/>
    <property type="match status" value="1"/>
</dbReference>
<accession>I3SV06</accession>
<reference evidence="7" key="1">
    <citation type="submission" date="2012-05" db="EMBL/GenBank/DDBJ databases">
        <authorList>
            <person name="Krishnakumar V."/>
            <person name="Cheung F."/>
            <person name="Xiao Y."/>
            <person name="Chan A."/>
            <person name="Moskal W.A."/>
            <person name="Town C.D."/>
        </authorList>
    </citation>
    <scope>NUCLEOTIDE SEQUENCE</scope>
</reference>
<evidence type="ECO:0000256" key="4">
    <source>
        <dbReference type="ARBA" id="ARBA00023004"/>
    </source>
</evidence>
<dbReference type="PROSITE" id="PS51471">
    <property type="entry name" value="FE2OG_OXY"/>
    <property type="match status" value="1"/>
</dbReference>
<dbReference type="AlphaFoldDB" id="I3SV06"/>
<evidence type="ECO:0000313" key="7">
    <source>
        <dbReference type="EMBL" id="AFK44098.1"/>
    </source>
</evidence>
<comment type="similarity">
    <text evidence="1 5">Belongs to the iron/ascorbate-dependent oxidoreductase family.</text>
</comment>
<dbReference type="InterPro" id="IPR027443">
    <property type="entry name" value="IPNS-like_sf"/>
</dbReference>
<dbReference type="EMBL" id="BT144304">
    <property type="protein sequence ID" value="AFK44098.1"/>
    <property type="molecule type" value="mRNA"/>
</dbReference>
<dbReference type="InterPro" id="IPR026992">
    <property type="entry name" value="DIOX_N"/>
</dbReference>
<keyword evidence="3" id="KW-0847">Vitamin C</keyword>
<protein>
    <recommendedName>
        <fullName evidence="6">Fe2OG dioxygenase domain-containing protein</fullName>
    </recommendedName>
</protein>
<evidence type="ECO:0000256" key="2">
    <source>
        <dbReference type="ARBA" id="ARBA00022723"/>
    </source>
</evidence>
<dbReference type="GO" id="GO:0016491">
    <property type="term" value="F:oxidoreductase activity"/>
    <property type="evidence" value="ECO:0007669"/>
    <property type="project" value="UniProtKB-KW"/>
</dbReference>
<dbReference type="PANTHER" id="PTHR47991">
    <property type="entry name" value="OXOGLUTARATE/IRON-DEPENDENT DIOXYGENASE"/>
    <property type="match status" value="1"/>
</dbReference>
<dbReference type="GO" id="GO:0046872">
    <property type="term" value="F:metal ion binding"/>
    <property type="evidence" value="ECO:0007669"/>
    <property type="project" value="UniProtKB-KW"/>
</dbReference>
<organism evidence="7">
    <name type="scientific">Lotus japonicus</name>
    <name type="common">Lotus corniculatus var. japonicus</name>
    <dbReference type="NCBI Taxonomy" id="34305"/>
    <lineage>
        <taxon>Eukaryota</taxon>
        <taxon>Viridiplantae</taxon>
        <taxon>Streptophyta</taxon>
        <taxon>Embryophyta</taxon>
        <taxon>Tracheophyta</taxon>
        <taxon>Spermatophyta</taxon>
        <taxon>Magnoliopsida</taxon>
        <taxon>eudicotyledons</taxon>
        <taxon>Gunneridae</taxon>
        <taxon>Pentapetalae</taxon>
        <taxon>rosids</taxon>
        <taxon>fabids</taxon>
        <taxon>Fabales</taxon>
        <taxon>Fabaceae</taxon>
        <taxon>Papilionoideae</taxon>
        <taxon>50 kb inversion clade</taxon>
        <taxon>NPAAA clade</taxon>
        <taxon>Hologalegina</taxon>
        <taxon>robinioid clade</taxon>
        <taxon>Loteae</taxon>
        <taxon>Lotus</taxon>
    </lineage>
</organism>